<dbReference type="Proteomes" id="UP000274822">
    <property type="component" value="Unassembled WGS sequence"/>
</dbReference>
<keyword evidence="3" id="KW-1185">Reference proteome</keyword>
<dbReference type="PANTHER" id="PTHR37834">
    <property type="entry name" value="GDSL-LIKE LIPASE/ACYLHYDROLASE DOMAIN PROTEIN (AFU_ORTHOLOGUE AFUA_2G00620)"/>
    <property type="match status" value="1"/>
</dbReference>
<comment type="caution">
    <text evidence="2">The sequence shown here is derived from an EMBL/GenBank/DDBJ whole genome shotgun (WGS) entry which is preliminary data.</text>
</comment>
<dbReference type="PANTHER" id="PTHR37834:SF2">
    <property type="entry name" value="ESTERASE, SGNH HYDROLASE-TYPE"/>
    <property type="match status" value="1"/>
</dbReference>
<dbReference type="InterPro" id="IPR013830">
    <property type="entry name" value="SGNH_hydro"/>
</dbReference>
<evidence type="ECO:0000313" key="2">
    <source>
        <dbReference type="EMBL" id="RUS34179.1"/>
    </source>
</evidence>
<gene>
    <name evidence="2" type="ORF">BC938DRAFT_482104</name>
</gene>
<protein>
    <submittedName>
        <fullName evidence="2">SGNH hydrolase-type esterase domain-containing protein</fullName>
    </submittedName>
</protein>
<feature type="domain" description="SGNH hydrolase-type esterase" evidence="1">
    <location>
        <begin position="113"/>
        <end position="287"/>
    </location>
</feature>
<dbReference type="Pfam" id="PF13472">
    <property type="entry name" value="Lipase_GDSL_2"/>
    <property type="match status" value="1"/>
</dbReference>
<dbReference type="InterPro" id="IPR036514">
    <property type="entry name" value="SGNH_hydro_sf"/>
</dbReference>
<evidence type="ECO:0000313" key="3">
    <source>
        <dbReference type="Proteomes" id="UP000274822"/>
    </source>
</evidence>
<sequence>VPQIYLSAHRSGAYLRVRFTNTATLKVKFDVNRAYFHPYAVLWKIDSGSPTLLPISTAGVYEIKPIGGFNLSTVYSLQIGGLNWETIVQFRGLQLDAGGKTVSQNFSKKLIEFIGDSITVGVGSVSVKLGVRGKRGEQLGAEHVQIATAGACLTTYGNCINRSPMEKFYYSTRQGSYNFTAWDFKAYTPDAVTIMLGENDLVSGKVPSAIFTSKYTTFLTKIRAKYPRAHIFALENNSKHFARETLAAVKARITAGDGAVSFVDTTGWLGPSDFPPAGGVHPNDAGQLHFANLLGPIIKKTLGWSLDT</sequence>
<dbReference type="SUPFAM" id="SSF52266">
    <property type="entry name" value="SGNH hydrolase"/>
    <property type="match status" value="1"/>
</dbReference>
<feature type="non-terminal residue" evidence="2">
    <location>
        <position position="1"/>
    </location>
</feature>
<organism evidence="2 3">
    <name type="scientific">Jimgerdemannia flammicorona</name>
    <dbReference type="NCBI Taxonomy" id="994334"/>
    <lineage>
        <taxon>Eukaryota</taxon>
        <taxon>Fungi</taxon>
        <taxon>Fungi incertae sedis</taxon>
        <taxon>Mucoromycota</taxon>
        <taxon>Mucoromycotina</taxon>
        <taxon>Endogonomycetes</taxon>
        <taxon>Endogonales</taxon>
        <taxon>Endogonaceae</taxon>
        <taxon>Jimgerdemannia</taxon>
    </lineage>
</organism>
<dbReference type="Gene3D" id="3.40.50.1110">
    <property type="entry name" value="SGNH hydrolase"/>
    <property type="match status" value="1"/>
</dbReference>
<dbReference type="EMBL" id="RBNJ01000688">
    <property type="protein sequence ID" value="RUS34179.1"/>
    <property type="molecule type" value="Genomic_DNA"/>
</dbReference>
<evidence type="ECO:0000259" key="1">
    <source>
        <dbReference type="Pfam" id="PF13472"/>
    </source>
</evidence>
<proteinExistence type="predicted"/>
<dbReference type="AlphaFoldDB" id="A0A433QWK8"/>
<reference evidence="2 3" key="1">
    <citation type="journal article" date="2018" name="New Phytol.">
        <title>Phylogenomics of Endogonaceae and evolution of mycorrhizas within Mucoromycota.</title>
        <authorList>
            <person name="Chang Y."/>
            <person name="Desiro A."/>
            <person name="Na H."/>
            <person name="Sandor L."/>
            <person name="Lipzen A."/>
            <person name="Clum A."/>
            <person name="Barry K."/>
            <person name="Grigoriev I.V."/>
            <person name="Martin F.M."/>
            <person name="Stajich J.E."/>
            <person name="Smith M.E."/>
            <person name="Bonito G."/>
            <person name="Spatafora J.W."/>
        </authorList>
    </citation>
    <scope>NUCLEOTIDE SEQUENCE [LARGE SCALE GENOMIC DNA]</scope>
    <source>
        <strain evidence="2 3">AD002</strain>
    </source>
</reference>
<keyword evidence="2" id="KW-0378">Hydrolase</keyword>
<dbReference type="GO" id="GO:0016787">
    <property type="term" value="F:hydrolase activity"/>
    <property type="evidence" value="ECO:0007669"/>
    <property type="project" value="UniProtKB-KW"/>
</dbReference>
<dbReference type="InterPro" id="IPR052762">
    <property type="entry name" value="PCW_deacetylase/CE"/>
</dbReference>
<accession>A0A433QWK8</accession>
<name>A0A433QWK8_9FUNG</name>